<dbReference type="OrthoDB" id="9815246at2"/>
<name>A0A1D7XHX2_9CLOT</name>
<reference evidence="8" key="1">
    <citation type="submission" date="2016-09" db="EMBL/GenBank/DDBJ databases">
        <title>Genomics of Clostridium taeniosporum, an organism which forms endospores with ribbon-like appendages.</title>
        <authorList>
            <person name="Walker J.R."/>
        </authorList>
    </citation>
    <scope>NUCLEOTIDE SEQUENCE [LARGE SCALE GENOMIC DNA]</scope>
    <source>
        <strain evidence="8">1/k</strain>
    </source>
</reference>
<evidence type="ECO:0000256" key="6">
    <source>
        <dbReference type="SAM" id="Phobius"/>
    </source>
</evidence>
<dbReference type="Pfam" id="PF02361">
    <property type="entry name" value="CbiQ"/>
    <property type="match status" value="1"/>
</dbReference>
<keyword evidence="5 6" id="KW-0472">Membrane</keyword>
<accession>A0A1D7XHX2</accession>
<dbReference type="PANTHER" id="PTHR43723:SF1">
    <property type="entry name" value="COBALT TRANSPORT PROTEIN CBIQ"/>
    <property type="match status" value="1"/>
</dbReference>
<keyword evidence="4 6" id="KW-1133">Transmembrane helix</keyword>
<proteinExistence type="predicted"/>
<comment type="subcellular location">
    <subcellularLocation>
        <location evidence="1">Cell membrane</location>
        <topology evidence="1">Multi-pass membrane protein</topology>
    </subcellularLocation>
</comment>
<dbReference type="InterPro" id="IPR052770">
    <property type="entry name" value="Cobalt_transport_CbiQ"/>
</dbReference>
<dbReference type="NCBIfam" id="TIGR02454">
    <property type="entry name" value="ECF_T_CbiQ"/>
    <property type="match status" value="1"/>
</dbReference>
<dbReference type="EMBL" id="CP017253">
    <property type="protein sequence ID" value="AOR22770.1"/>
    <property type="molecule type" value="Genomic_DNA"/>
</dbReference>
<evidence type="ECO:0000313" key="8">
    <source>
        <dbReference type="Proteomes" id="UP000094652"/>
    </source>
</evidence>
<dbReference type="GO" id="GO:0043190">
    <property type="term" value="C:ATP-binding cassette (ABC) transporter complex"/>
    <property type="evidence" value="ECO:0007669"/>
    <property type="project" value="InterPro"/>
</dbReference>
<feature type="transmembrane region" description="Helical" evidence="6">
    <location>
        <begin position="134"/>
        <end position="154"/>
    </location>
</feature>
<dbReference type="CDD" id="cd16914">
    <property type="entry name" value="EcfT"/>
    <property type="match status" value="1"/>
</dbReference>
<evidence type="ECO:0000256" key="5">
    <source>
        <dbReference type="ARBA" id="ARBA00023136"/>
    </source>
</evidence>
<evidence type="ECO:0000256" key="1">
    <source>
        <dbReference type="ARBA" id="ARBA00004651"/>
    </source>
</evidence>
<evidence type="ECO:0000313" key="7">
    <source>
        <dbReference type="EMBL" id="AOR22770.1"/>
    </source>
</evidence>
<dbReference type="PANTHER" id="PTHR43723">
    <property type="entry name" value="COBALT TRANSPORT PROTEIN CBIQ"/>
    <property type="match status" value="1"/>
</dbReference>
<feature type="transmembrane region" description="Helical" evidence="6">
    <location>
        <begin position="252"/>
        <end position="269"/>
    </location>
</feature>
<dbReference type="Proteomes" id="UP000094652">
    <property type="component" value="Chromosome"/>
</dbReference>
<organism evidence="7 8">
    <name type="scientific">Clostridium taeniosporum</name>
    <dbReference type="NCBI Taxonomy" id="394958"/>
    <lineage>
        <taxon>Bacteria</taxon>
        <taxon>Bacillati</taxon>
        <taxon>Bacillota</taxon>
        <taxon>Clostridia</taxon>
        <taxon>Eubacteriales</taxon>
        <taxon>Clostridiaceae</taxon>
        <taxon>Clostridium</taxon>
    </lineage>
</organism>
<dbReference type="STRING" id="394958.BGI42_03165"/>
<evidence type="ECO:0000256" key="3">
    <source>
        <dbReference type="ARBA" id="ARBA00022692"/>
    </source>
</evidence>
<sequence length="270" mass="31087">MKFKLKRKSNNHSEGIYSIDFYAYKSKINHWNPMFKVVFAFITLLICIIANNFYVSLIISFTMAFITVCKGKIHFQEYLSLLTIPITFMILGSIAIAIGISTRPIGEYNLNFHLFYLYSSNESILKTLKIMMKAFGAISAMYMMTLSTSASEIISVLRKIHVPKIIIELMNMIYRFIFILLDVQCKMKNSAQSRLGYVDFKTSCYSFGSTSGNLLIVSLKKANAYYDSMESRCYDGEMIFLEEDKKIETKQIVASVIYLISLIILWLITR</sequence>
<feature type="transmembrane region" description="Helical" evidence="6">
    <location>
        <begin position="78"/>
        <end position="100"/>
    </location>
</feature>
<keyword evidence="3 6" id="KW-0812">Transmembrane</keyword>
<feature type="transmembrane region" description="Helical" evidence="6">
    <location>
        <begin position="160"/>
        <end position="181"/>
    </location>
</feature>
<evidence type="ECO:0000256" key="4">
    <source>
        <dbReference type="ARBA" id="ARBA00022989"/>
    </source>
</evidence>
<gene>
    <name evidence="7" type="primary">cbiQ</name>
    <name evidence="7" type="ORF">BGI42_03165</name>
</gene>
<dbReference type="AlphaFoldDB" id="A0A1D7XHX2"/>
<keyword evidence="2" id="KW-1003">Cell membrane</keyword>
<keyword evidence="8" id="KW-1185">Reference proteome</keyword>
<dbReference type="RefSeq" id="WP_069678930.1">
    <property type="nucleotide sequence ID" value="NZ_CP017253.2"/>
</dbReference>
<dbReference type="KEGG" id="ctae:BGI42_03165"/>
<dbReference type="InterPro" id="IPR012809">
    <property type="entry name" value="ECF_CbiQ"/>
</dbReference>
<protein>
    <submittedName>
        <fullName evidence="7">Cobalt ECF transporter T component CbiQ</fullName>
    </submittedName>
</protein>
<dbReference type="GO" id="GO:0006824">
    <property type="term" value="P:cobalt ion transport"/>
    <property type="evidence" value="ECO:0007669"/>
    <property type="project" value="InterPro"/>
</dbReference>
<evidence type="ECO:0000256" key="2">
    <source>
        <dbReference type="ARBA" id="ARBA00022475"/>
    </source>
</evidence>
<dbReference type="InterPro" id="IPR003339">
    <property type="entry name" value="ABC/ECF_trnsptr_transmembrane"/>
</dbReference>
<feature type="transmembrane region" description="Helical" evidence="6">
    <location>
        <begin position="37"/>
        <end position="66"/>
    </location>
</feature>